<protein>
    <submittedName>
        <fullName evidence="2">Uncharacterized protein</fullName>
    </submittedName>
</protein>
<proteinExistence type="predicted"/>
<gene>
    <name evidence="2" type="ORF">LOD99_1980</name>
</gene>
<feature type="signal peptide" evidence="1">
    <location>
        <begin position="1"/>
        <end position="22"/>
    </location>
</feature>
<evidence type="ECO:0000313" key="2">
    <source>
        <dbReference type="EMBL" id="KAI6655481.1"/>
    </source>
</evidence>
<keyword evidence="3" id="KW-1185">Reference proteome</keyword>
<dbReference type="Proteomes" id="UP001165289">
    <property type="component" value="Unassembled WGS sequence"/>
</dbReference>
<keyword evidence="1" id="KW-0732">Signal</keyword>
<dbReference type="SUPFAM" id="SSF55166">
    <property type="entry name" value="Hedgehog/DD-peptidase"/>
    <property type="match status" value="1"/>
</dbReference>
<dbReference type="AlphaFoldDB" id="A0AAV7K5A3"/>
<dbReference type="EMBL" id="JAKMXF010000188">
    <property type="protein sequence ID" value="KAI6655481.1"/>
    <property type="molecule type" value="Genomic_DNA"/>
</dbReference>
<dbReference type="Gene3D" id="3.30.1380.10">
    <property type="match status" value="1"/>
</dbReference>
<feature type="chain" id="PRO_5043955935" evidence="1">
    <location>
        <begin position="23"/>
        <end position="900"/>
    </location>
</feature>
<dbReference type="InterPro" id="IPR009045">
    <property type="entry name" value="Zn_M74/Hedgehog-like"/>
</dbReference>
<reference evidence="2 3" key="1">
    <citation type="journal article" date="2023" name="BMC Biol.">
        <title>The compact genome of the sponge Oopsacas minuta (Hexactinellida) is lacking key metazoan core genes.</title>
        <authorList>
            <person name="Santini S."/>
            <person name="Schenkelaars Q."/>
            <person name="Jourda C."/>
            <person name="Duchesne M."/>
            <person name="Belahbib H."/>
            <person name="Rocher C."/>
            <person name="Selva M."/>
            <person name="Riesgo A."/>
            <person name="Vervoort M."/>
            <person name="Leys S.P."/>
            <person name="Kodjabachian L."/>
            <person name="Le Bivic A."/>
            <person name="Borchiellini C."/>
            <person name="Claverie J.M."/>
            <person name="Renard E."/>
        </authorList>
    </citation>
    <scope>NUCLEOTIDE SEQUENCE [LARGE SCALE GENOMIC DNA]</scope>
    <source>
        <strain evidence="2">SPO-2</strain>
    </source>
</reference>
<organism evidence="2 3">
    <name type="scientific">Oopsacas minuta</name>
    <dbReference type="NCBI Taxonomy" id="111878"/>
    <lineage>
        <taxon>Eukaryota</taxon>
        <taxon>Metazoa</taxon>
        <taxon>Porifera</taxon>
        <taxon>Hexactinellida</taxon>
        <taxon>Hexasterophora</taxon>
        <taxon>Lyssacinosida</taxon>
        <taxon>Leucopsacidae</taxon>
        <taxon>Oopsacas</taxon>
    </lineage>
</organism>
<sequence length="900" mass="100861">MVNILRYFLLFALFLLPLEISGDYLIYPGSLTLLNLTCDPNSTPSNNLSGTPCLVTAGDTVQLSVSITAAHVRNMSSEGFRAHPLLISCLQRFSSKLSAMPQILQFYLSQQEALALPTNDSAINTELLDYHRAGLAVSFSFKNVSFNTLLQNTVTSCVDKFAAEQFTVGLIQLSDDTLDLQLRTGFKFYPGGINDTYFSLVDNSLIPATLPNCPSNAFLINSTYPVSNSRPEQVVGQVYQPVNRSSEQFLNLLQYPDTKVMFSGCPNIITGYSIQQRCATRVMSFRLYRTFKVLAGLLGNLRSGLSVVRSWSTDPFNITNPLCYSSPLNTSLFSEGRALVMRALEGFSMDYLALLSQCAGFDYVYYGCDYVLVAVRNQRSTPPLTVVFPESVLLPVTLYGAAISLYPLSPSISEYSPLFDSDGIRDKMLSKFYTVNQLAGPDRYFRIHPVLVQCIQLVTESLTAYLSSYSIRIQQAYSRSLSSQLEDYTTGLAVKLSIYPTDYPLLNFTLLTIRSCALYVSQQHNTLRRLHLGLLPNNSLYLAIATEFTAWSQIEFLSPYNSTFYGWANTRYNAALSGTLVNPANKTVSCANTILSSPPSPDYVSPYTLPSVITYLTSVQPNNCVSQSDTEFCSESQSFRDNAIAELLVIMRRKHWLVSSADLVNTLTQCFGLCATCMEGDVWYQKLAYCDNLVHWVPFRLISEADNMHFYVMENMTVKEYACSGSRLCIAKSPIYAVLAYTVETLFRPDPAKSQELSLYSMADNPIPVYTLLDTIYALYGAGNITVWVTNENDLLVLKPVLRVLMLDNVLVTCVDIRLFDSSRLTAVQRQLDGNIHEWTTNGCPTYSRDVIAPYTISIVDISQRARRDVHQIVVEHNYGDYLTTRWKSADRRWIEKQIL</sequence>
<name>A0AAV7K5A3_9METZ</name>
<accession>A0AAV7K5A3</accession>
<evidence type="ECO:0000256" key="1">
    <source>
        <dbReference type="SAM" id="SignalP"/>
    </source>
</evidence>
<comment type="caution">
    <text evidence="2">The sequence shown here is derived from an EMBL/GenBank/DDBJ whole genome shotgun (WGS) entry which is preliminary data.</text>
</comment>
<evidence type="ECO:0000313" key="3">
    <source>
        <dbReference type="Proteomes" id="UP001165289"/>
    </source>
</evidence>